<evidence type="ECO:0000313" key="3">
    <source>
        <dbReference type="Proteomes" id="UP000053235"/>
    </source>
</evidence>
<keyword evidence="2" id="KW-0328">Glycosyltransferase</keyword>
<reference evidence="3" key="1">
    <citation type="submission" date="2015-07" db="EMBL/GenBank/DDBJ databases">
        <authorList>
            <person name="Rodrigo-Torres Lidia"/>
            <person name="Arahal R.David."/>
        </authorList>
    </citation>
    <scope>NUCLEOTIDE SEQUENCE [LARGE SCALE GENOMIC DNA]</scope>
    <source>
        <strain evidence="3">CECT 5112</strain>
    </source>
</reference>
<dbReference type="Proteomes" id="UP000053235">
    <property type="component" value="Unassembled WGS sequence"/>
</dbReference>
<evidence type="ECO:0000313" key="2">
    <source>
        <dbReference type="EMBL" id="CTQ64378.1"/>
    </source>
</evidence>
<proteinExistence type="predicted"/>
<dbReference type="Pfam" id="PF13692">
    <property type="entry name" value="Glyco_trans_1_4"/>
    <property type="match status" value="1"/>
</dbReference>
<sequence length="345" mass="38083">MKSLLFVSDAWRPQVNGVVRTLEYTAQELEKRGIRVEYLTPNGFTTIPCPTYPEIRLALTTRGRVGQHIKDFDCDHIHIATEGPLGLLAAKVARKENRSFTTSYHTRFPEYVAARVPLPKTPFYAWFRRFHNSASGCMVATDELETSLRDRNFKNLMRWSRGVDTNIFKPYEGSVLPADLPRPIFMNVGRVAVEKNISAFLDLDLPGSKVVVGDGPQLETLKRDYPDVHFTGSKTGEDLAQHYASADAFVFPSRTDTFGLVLLEALACGVPVAAYPVMGPVDVIGDSGAGILSDDLREAALAALDIPRDVCRSTALSQSWAVCTDQFLENAATADAMHRRSGSDV</sequence>
<dbReference type="EC" id="2.4.1.-" evidence="2"/>
<dbReference type="STRING" id="388408.LAX5112_00276"/>
<dbReference type="AlphaFoldDB" id="A0A0M6ZNP6"/>
<dbReference type="RefSeq" id="WP_055670256.1">
    <property type="nucleotide sequence ID" value="NZ_CXWD01000001.1"/>
</dbReference>
<dbReference type="InterPro" id="IPR050194">
    <property type="entry name" value="Glycosyltransferase_grp1"/>
</dbReference>
<dbReference type="GO" id="GO:0016757">
    <property type="term" value="F:glycosyltransferase activity"/>
    <property type="evidence" value="ECO:0007669"/>
    <property type="project" value="UniProtKB-KW"/>
</dbReference>
<feature type="domain" description="Glycosyltransferase subfamily 4-like N-terminal" evidence="1">
    <location>
        <begin position="15"/>
        <end position="166"/>
    </location>
</feature>
<dbReference type="OrthoDB" id="9790710at2"/>
<dbReference type="PANTHER" id="PTHR45947:SF3">
    <property type="entry name" value="SULFOQUINOVOSYL TRANSFERASE SQD2"/>
    <property type="match status" value="1"/>
</dbReference>
<keyword evidence="3" id="KW-1185">Reference proteome</keyword>
<dbReference type="InterPro" id="IPR028098">
    <property type="entry name" value="Glyco_trans_4-like_N"/>
</dbReference>
<gene>
    <name evidence="2" type="primary">mgtA_1</name>
    <name evidence="2" type="ORF">LAX5112_00276</name>
</gene>
<protein>
    <submittedName>
        <fullName evidence="2">GDP-mannose-dependent alpha-mannosyltransferase</fullName>
        <ecNumber evidence="2">2.4.1.-</ecNumber>
    </submittedName>
</protein>
<accession>A0A0M6ZNP6</accession>
<dbReference type="EMBL" id="CXWD01000001">
    <property type="protein sequence ID" value="CTQ64378.1"/>
    <property type="molecule type" value="Genomic_DNA"/>
</dbReference>
<name>A0A0M6ZNP6_9HYPH</name>
<dbReference type="Pfam" id="PF13439">
    <property type="entry name" value="Glyco_transf_4"/>
    <property type="match status" value="1"/>
</dbReference>
<dbReference type="Gene3D" id="3.40.50.2000">
    <property type="entry name" value="Glycogen Phosphorylase B"/>
    <property type="match status" value="2"/>
</dbReference>
<keyword evidence="2" id="KW-0808">Transferase</keyword>
<evidence type="ECO:0000259" key="1">
    <source>
        <dbReference type="Pfam" id="PF13439"/>
    </source>
</evidence>
<dbReference type="CDD" id="cd03814">
    <property type="entry name" value="GT4-like"/>
    <property type="match status" value="1"/>
</dbReference>
<dbReference type="SUPFAM" id="SSF53756">
    <property type="entry name" value="UDP-Glycosyltransferase/glycogen phosphorylase"/>
    <property type="match status" value="1"/>
</dbReference>
<dbReference type="PANTHER" id="PTHR45947">
    <property type="entry name" value="SULFOQUINOVOSYL TRANSFERASE SQD2"/>
    <property type="match status" value="1"/>
</dbReference>
<organism evidence="2 3">
    <name type="scientific">Roseibium alexandrii</name>
    <dbReference type="NCBI Taxonomy" id="388408"/>
    <lineage>
        <taxon>Bacteria</taxon>
        <taxon>Pseudomonadati</taxon>
        <taxon>Pseudomonadota</taxon>
        <taxon>Alphaproteobacteria</taxon>
        <taxon>Hyphomicrobiales</taxon>
        <taxon>Stappiaceae</taxon>
        <taxon>Roseibium</taxon>
    </lineage>
</organism>